<keyword evidence="8" id="KW-1185">Reference proteome</keyword>
<dbReference type="EMBL" id="CP009417">
    <property type="protein sequence ID" value="AJD93579.1"/>
    <property type="molecule type" value="Genomic_DNA"/>
</dbReference>
<dbReference type="AlphaFoldDB" id="A0A0B5B059"/>
<keyword evidence="7" id="KW-0614">Plasmid</keyword>
<keyword evidence="4" id="KW-0418">Kinase</keyword>
<sequence>MLTVNTINHRIIDKSKPVLYIISGPSGSGKTSNIRQVMNNEVVSFTTRPRRDGEVEGFDYVFTTVEEVDRMEASGELVERVTYDGNSYGISKDELYGKLATEDAFVVVDYHGFQQVRELYENYVSIFFSIDVEDARNRMLERGDKPEVIEGRLKTYETELKNQQHYDYVIQNEYGKQAETVQTLKDIIFGKNNQSKGA</sequence>
<proteinExistence type="inferred from homology"/>
<name>A0A0B5B059_9BACL</name>
<keyword evidence="3" id="KW-0808">Transferase</keyword>
<dbReference type="SUPFAM" id="SSF52540">
    <property type="entry name" value="P-loop containing nucleoside triphosphate hydrolases"/>
    <property type="match status" value="1"/>
</dbReference>
<evidence type="ECO:0000256" key="4">
    <source>
        <dbReference type="ARBA" id="ARBA00022777"/>
    </source>
</evidence>
<dbReference type="Pfam" id="PF00625">
    <property type="entry name" value="Guanylate_kin"/>
    <property type="match status" value="1"/>
</dbReference>
<dbReference type="OrthoDB" id="9808150at2"/>
<dbReference type="PANTHER" id="PTHR23117">
    <property type="entry name" value="GUANYLATE KINASE-RELATED"/>
    <property type="match status" value="1"/>
</dbReference>
<dbReference type="GO" id="GO:0004385">
    <property type="term" value="F:GMP kinase activity"/>
    <property type="evidence" value="ECO:0007669"/>
    <property type="project" value="UniProtKB-EC"/>
</dbReference>
<organism evidence="7 8">
    <name type="scientific">Jeotgalibacillus malaysiensis</name>
    <dbReference type="NCBI Taxonomy" id="1508404"/>
    <lineage>
        <taxon>Bacteria</taxon>
        <taxon>Bacillati</taxon>
        <taxon>Bacillota</taxon>
        <taxon>Bacilli</taxon>
        <taxon>Bacillales</taxon>
        <taxon>Caryophanaceae</taxon>
        <taxon>Jeotgalibacillus</taxon>
    </lineage>
</organism>
<reference evidence="7 8" key="1">
    <citation type="submission" date="2014-08" db="EMBL/GenBank/DDBJ databases">
        <title>Complete genome of a marine bacteria Jeotgalibacillus malaysiensis.</title>
        <authorList>
            <person name="Yaakop A.S."/>
            <person name="Chan K.-G."/>
            <person name="Goh K.M."/>
        </authorList>
    </citation>
    <scope>NUCLEOTIDE SEQUENCE [LARGE SCALE GENOMIC DNA]</scope>
    <source>
        <strain evidence="7 8">D5</strain>
        <plasmid evidence="8">Plasmid</plasmid>
    </source>
</reference>
<evidence type="ECO:0000256" key="1">
    <source>
        <dbReference type="ARBA" id="ARBA00003531"/>
    </source>
</evidence>
<dbReference type="InterPro" id="IPR008144">
    <property type="entry name" value="Guanylate_kin-like_dom"/>
</dbReference>
<dbReference type="PROSITE" id="PS00856">
    <property type="entry name" value="GUANYLATE_KINASE_1"/>
    <property type="match status" value="1"/>
</dbReference>
<evidence type="ECO:0000313" key="7">
    <source>
        <dbReference type="EMBL" id="AJD93579.1"/>
    </source>
</evidence>
<protein>
    <recommendedName>
        <fullName evidence="6">Guanylate kinase-like domain-containing protein</fullName>
    </recommendedName>
</protein>
<geneLocation type="plasmid" evidence="8"/>
<dbReference type="Gene3D" id="3.40.50.300">
    <property type="entry name" value="P-loop containing nucleotide triphosphate hydrolases"/>
    <property type="match status" value="1"/>
</dbReference>
<evidence type="ECO:0000256" key="2">
    <source>
        <dbReference type="ARBA" id="ARBA00005790"/>
    </source>
</evidence>
<dbReference type="InterPro" id="IPR027417">
    <property type="entry name" value="P-loop_NTPase"/>
</dbReference>
<dbReference type="SMART" id="SM00072">
    <property type="entry name" value="GuKc"/>
    <property type="match status" value="1"/>
</dbReference>
<evidence type="ECO:0000256" key="5">
    <source>
        <dbReference type="ARBA" id="ARBA00048594"/>
    </source>
</evidence>
<evidence type="ECO:0000256" key="3">
    <source>
        <dbReference type="ARBA" id="ARBA00022679"/>
    </source>
</evidence>
<dbReference type="GO" id="GO:0005829">
    <property type="term" value="C:cytosol"/>
    <property type="evidence" value="ECO:0007669"/>
    <property type="project" value="TreeGrafter"/>
</dbReference>
<comment type="function">
    <text evidence="1">Essential for recycling GMP and indirectly, cGMP.</text>
</comment>
<dbReference type="KEGG" id="jeo:JMA_42620"/>
<dbReference type="Gene3D" id="3.30.63.10">
    <property type="entry name" value="Guanylate Kinase phosphate binding domain"/>
    <property type="match status" value="1"/>
</dbReference>
<comment type="similarity">
    <text evidence="2">Belongs to the guanylate kinase family.</text>
</comment>
<dbReference type="PROSITE" id="PS50052">
    <property type="entry name" value="GUANYLATE_KINASE_2"/>
    <property type="match status" value="1"/>
</dbReference>
<accession>A0A0B5B059</accession>
<dbReference type="BioCyc" id="JESP1508404:G14D9-13585-MONOMER"/>
<comment type="catalytic activity">
    <reaction evidence="5">
        <text>GMP + ATP = GDP + ADP</text>
        <dbReference type="Rhea" id="RHEA:20780"/>
        <dbReference type="ChEBI" id="CHEBI:30616"/>
        <dbReference type="ChEBI" id="CHEBI:58115"/>
        <dbReference type="ChEBI" id="CHEBI:58189"/>
        <dbReference type="ChEBI" id="CHEBI:456216"/>
        <dbReference type="EC" id="2.7.4.8"/>
    </reaction>
</comment>
<dbReference type="HOGENOM" id="CLU_001715_1_2_9"/>
<dbReference type="PANTHER" id="PTHR23117:SF13">
    <property type="entry name" value="GUANYLATE KINASE"/>
    <property type="match status" value="1"/>
</dbReference>
<evidence type="ECO:0000313" key="8">
    <source>
        <dbReference type="Proteomes" id="UP000031449"/>
    </source>
</evidence>
<dbReference type="InterPro" id="IPR020590">
    <property type="entry name" value="Guanylate_kinase_CS"/>
</dbReference>
<evidence type="ECO:0000259" key="6">
    <source>
        <dbReference type="PROSITE" id="PS50052"/>
    </source>
</evidence>
<dbReference type="InterPro" id="IPR008145">
    <property type="entry name" value="GK/Ca_channel_bsu"/>
</dbReference>
<feature type="domain" description="Guanylate kinase-like" evidence="6">
    <location>
        <begin position="17"/>
        <end position="189"/>
    </location>
</feature>
<dbReference type="Proteomes" id="UP000031449">
    <property type="component" value="Plasmid unnamed"/>
</dbReference>
<gene>
    <name evidence="7" type="ORF">JMA_42620</name>
</gene>